<evidence type="ECO:0000313" key="2">
    <source>
        <dbReference type="Proteomes" id="UP001154078"/>
    </source>
</evidence>
<keyword evidence="2" id="KW-1185">Reference proteome</keyword>
<dbReference type="EMBL" id="OV121135">
    <property type="protein sequence ID" value="CAH0555417.1"/>
    <property type="molecule type" value="Genomic_DNA"/>
</dbReference>
<dbReference type="AlphaFoldDB" id="A0A9P0B6M6"/>
<dbReference type="OrthoDB" id="6152242at2759"/>
<accession>A0A9P0B6M6</accession>
<sequence>MKVKIQILVRDQVLKCLWQKHLSPQKFLSHLQHQTKLQVKKRKIIRKKEEQFLETCSQAISKISNTKREIDEFDAIGIGWAAKVRKLTDVQKILDEDLINQTLKKAYFQELTKTTVIQDLHSSVPSSITPNFEFSQTTTQSNSNDTIIFTL</sequence>
<name>A0A9P0B6M6_BRAAE</name>
<reference evidence="1" key="1">
    <citation type="submission" date="2021-12" db="EMBL/GenBank/DDBJ databases">
        <authorList>
            <person name="King R."/>
        </authorList>
    </citation>
    <scope>NUCLEOTIDE SEQUENCE</scope>
</reference>
<gene>
    <name evidence="1" type="ORF">MELIAE_LOCUS6794</name>
</gene>
<evidence type="ECO:0000313" key="1">
    <source>
        <dbReference type="EMBL" id="CAH0555417.1"/>
    </source>
</evidence>
<dbReference type="Proteomes" id="UP001154078">
    <property type="component" value="Chromosome 4"/>
</dbReference>
<protein>
    <submittedName>
        <fullName evidence="1">Uncharacterized protein</fullName>
    </submittedName>
</protein>
<proteinExistence type="predicted"/>
<organism evidence="1 2">
    <name type="scientific">Brassicogethes aeneus</name>
    <name type="common">Rape pollen beetle</name>
    <name type="synonym">Meligethes aeneus</name>
    <dbReference type="NCBI Taxonomy" id="1431903"/>
    <lineage>
        <taxon>Eukaryota</taxon>
        <taxon>Metazoa</taxon>
        <taxon>Ecdysozoa</taxon>
        <taxon>Arthropoda</taxon>
        <taxon>Hexapoda</taxon>
        <taxon>Insecta</taxon>
        <taxon>Pterygota</taxon>
        <taxon>Neoptera</taxon>
        <taxon>Endopterygota</taxon>
        <taxon>Coleoptera</taxon>
        <taxon>Polyphaga</taxon>
        <taxon>Cucujiformia</taxon>
        <taxon>Nitidulidae</taxon>
        <taxon>Meligethinae</taxon>
        <taxon>Brassicogethes</taxon>
    </lineage>
</organism>